<proteinExistence type="predicted"/>
<protein>
    <submittedName>
        <fullName evidence="1">Uncharacterized protein</fullName>
    </submittedName>
</protein>
<dbReference type="Proteomes" id="UP001077662">
    <property type="component" value="Unassembled WGS sequence"/>
</dbReference>
<reference evidence="1" key="1">
    <citation type="submission" date="2022-09" db="EMBL/GenBank/DDBJ databases">
        <title>Genome analysis and characterization of larvicidal activity of Brevibacillus strains.</title>
        <authorList>
            <person name="Patrusheva E.V."/>
            <person name="Izotova A.O."/>
            <person name="Toshchakov S.V."/>
            <person name="Sineoky S.P."/>
        </authorList>
    </citation>
    <scope>NUCLEOTIDE SEQUENCE</scope>
    <source>
        <strain evidence="1">VKPM_B-13247</strain>
    </source>
</reference>
<organism evidence="1 2">
    <name type="scientific">Brevibacillus laterosporus</name>
    <name type="common">Bacillus laterosporus</name>
    <dbReference type="NCBI Taxonomy" id="1465"/>
    <lineage>
        <taxon>Bacteria</taxon>
        <taxon>Bacillati</taxon>
        <taxon>Bacillota</taxon>
        <taxon>Bacilli</taxon>
        <taxon>Bacillales</taxon>
        <taxon>Paenibacillaceae</taxon>
        <taxon>Brevibacillus</taxon>
    </lineage>
</organism>
<accession>A0AAP3G6P4</accession>
<sequence>MFSHFASFYGMNRVADYFLLISSTYSWLGSEKQIGSMVVFSGPDKLDECMIGVTGNGEIYSIVQMGSK</sequence>
<comment type="caution">
    <text evidence="1">The sequence shown here is derived from an EMBL/GenBank/DDBJ whole genome shotgun (WGS) entry which is preliminary data.</text>
</comment>
<evidence type="ECO:0000313" key="2">
    <source>
        <dbReference type="Proteomes" id="UP001077662"/>
    </source>
</evidence>
<dbReference type="AlphaFoldDB" id="A0AAP3G6P4"/>
<evidence type="ECO:0000313" key="1">
    <source>
        <dbReference type="EMBL" id="MCZ0806583.1"/>
    </source>
</evidence>
<dbReference type="EMBL" id="JAPTNE010000007">
    <property type="protein sequence ID" value="MCZ0806583.1"/>
    <property type="molecule type" value="Genomic_DNA"/>
</dbReference>
<gene>
    <name evidence="1" type="ORF">O0554_06565</name>
</gene>
<dbReference type="RefSeq" id="WP_258433140.1">
    <property type="nucleotide sequence ID" value="NZ_JANSGW010000007.1"/>
</dbReference>
<name>A0AAP3G6P4_BRELA</name>